<dbReference type="AlphaFoldDB" id="A0A2P2R095"/>
<keyword evidence="1" id="KW-0472">Membrane</keyword>
<proteinExistence type="predicted"/>
<sequence length="58" mass="6916">MLLSSYCFCTSFPLPFSQKTYLNLWVCFMYAVGTIKWRYLFKKLIFLLFRTEIVISSG</sequence>
<evidence type="ECO:0000313" key="2">
    <source>
        <dbReference type="EMBL" id="MBX72668.1"/>
    </source>
</evidence>
<evidence type="ECO:0000256" key="1">
    <source>
        <dbReference type="SAM" id="Phobius"/>
    </source>
</evidence>
<protein>
    <submittedName>
        <fullName evidence="2">Uncharacterized protein</fullName>
    </submittedName>
</protein>
<reference evidence="2" key="1">
    <citation type="submission" date="2018-02" db="EMBL/GenBank/DDBJ databases">
        <title>Rhizophora mucronata_Transcriptome.</title>
        <authorList>
            <person name="Meera S.P."/>
            <person name="Sreeshan A."/>
            <person name="Augustine A."/>
        </authorList>
    </citation>
    <scope>NUCLEOTIDE SEQUENCE</scope>
    <source>
        <tissue evidence="2">Leaf</tissue>
    </source>
</reference>
<accession>A0A2P2R095</accession>
<keyword evidence="1" id="KW-1133">Transmembrane helix</keyword>
<feature type="transmembrane region" description="Helical" evidence="1">
    <location>
        <begin position="20"/>
        <end position="41"/>
    </location>
</feature>
<organism evidence="2">
    <name type="scientific">Rhizophora mucronata</name>
    <name type="common">Asiatic mangrove</name>
    <dbReference type="NCBI Taxonomy" id="61149"/>
    <lineage>
        <taxon>Eukaryota</taxon>
        <taxon>Viridiplantae</taxon>
        <taxon>Streptophyta</taxon>
        <taxon>Embryophyta</taxon>
        <taxon>Tracheophyta</taxon>
        <taxon>Spermatophyta</taxon>
        <taxon>Magnoliopsida</taxon>
        <taxon>eudicotyledons</taxon>
        <taxon>Gunneridae</taxon>
        <taxon>Pentapetalae</taxon>
        <taxon>rosids</taxon>
        <taxon>fabids</taxon>
        <taxon>Malpighiales</taxon>
        <taxon>Rhizophoraceae</taxon>
        <taxon>Rhizophora</taxon>
    </lineage>
</organism>
<dbReference type="EMBL" id="GGEC01092184">
    <property type="protein sequence ID" value="MBX72668.1"/>
    <property type="molecule type" value="Transcribed_RNA"/>
</dbReference>
<keyword evidence="1" id="KW-0812">Transmembrane</keyword>
<name>A0A2P2R095_RHIMU</name>